<evidence type="ECO:0000259" key="2">
    <source>
        <dbReference type="Pfam" id="PF10419"/>
    </source>
</evidence>
<name>A0A482W2C3_ASBVE</name>
<protein>
    <submittedName>
        <fullName evidence="3">TFIIIC sub6 domain containing protein</fullName>
    </submittedName>
</protein>
<feature type="domain" description="Transcription factor TFIIIC triple barrel" evidence="2">
    <location>
        <begin position="5"/>
        <end position="101"/>
    </location>
</feature>
<dbReference type="Proteomes" id="UP000292052">
    <property type="component" value="Unassembled WGS sequence"/>
</dbReference>
<dbReference type="PANTHER" id="PTHR21860">
    <property type="entry name" value="TRANSCRIPTION INITIATION FACTOR IIIC TFIIIC , POLYPEPTIDE 6-RELATED"/>
    <property type="match status" value="1"/>
</dbReference>
<dbReference type="STRING" id="1661398.A0A482W2C3"/>
<evidence type="ECO:0000256" key="1">
    <source>
        <dbReference type="SAM" id="MobiDB-lite"/>
    </source>
</evidence>
<organism evidence="3 4">
    <name type="scientific">Asbolus verrucosus</name>
    <name type="common">Desert ironclad beetle</name>
    <dbReference type="NCBI Taxonomy" id="1661398"/>
    <lineage>
        <taxon>Eukaryota</taxon>
        <taxon>Metazoa</taxon>
        <taxon>Ecdysozoa</taxon>
        <taxon>Arthropoda</taxon>
        <taxon>Hexapoda</taxon>
        <taxon>Insecta</taxon>
        <taxon>Pterygota</taxon>
        <taxon>Neoptera</taxon>
        <taxon>Endopterygota</taxon>
        <taxon>Coleoptera</taxon>
        <taxon>Polyphaga</taxon>
        <taxon>Cucujiformia</taxon>
        <taxon>Tenebrionidae</taxon>
        <taxon>Pimeliinae</taxon>
        <taxon>Asbolus</taxon>
    </lineage>
</organism>
<proteinExistence type="predicted"/>
<dbReference type="Gene3D" id="2.60.40.4370">
    <property type="match status" value="1"/>
</dbReference>
<dbReference type="OrthoDB" id="1877767at2759"/>
<gene>
    <name evidence="3" type="ORF">BDFB_009897</name>
</gene>
<dbReference type="PANTHER" id="PTHR21860:SF2">
    <property type="entry name" value="GENERAL TRANSCRIPTION FACTOR 3C POLYPEPTIDE 6"/>
    <property type="match status" value="1"/>
</dbReference>
<comment type="caution">
    <text evidence="3">The sequence shown here is derived from an EMBL/GenBank/DDBJ whole genome shotgun (WGS) entry which is preliminary data.</text>
</comment>
<dbReference type="InterPro" id="IPR042771">
    <property type="entry name" value="GTF3C6-like"/>
</dbReference>
<accession>A0A482W2C3</accession>
<feature type="region of interest" description="Disordered" evidence="1">
    <location>
        <begin position="396"/>
        <end position="435"/>
    </location>
</feature>
<sequence length="435" mass="50221">MNDSEEDCSYVYLEFNEKLTPSIFANKMFLRVANLHKPNPLVQINDLVFKGSYDECAGTNLFFEEIEDPPLSTNIFEKDTPIRLKPVVSQTKIIKLKQMKLPKKVSTNKQCKESVILNLNQDYNSVLEKLEQGILNIEDVSSKEVEQPVDEHYEDMNFEQSDDMPPEPEKEIESLLGVVKNKTAASLLEAKYEKLKRLVRRPVKRMKSPELIAECDSEYKDAYEYHNLERQVCQSSDAFRSVSSPIIEKSFVGGVDIDRCVLHGLIPPSVDLNRVLTKEEQNKVFTIDNLENLSIPARYLVLKECVSRTEELIESTSTEELKETDENGRTIKDICDIFRKLVRALEYTMVQTSESDISVKSKIALHERPSDEYVKYKYNPSSDLLLNCPEIFKSDEWTDNEESKEENTKDKKRTDCREMEEESDVSMDDENSDLN</sequence>
<feature type="compositionally biased region" description="Basic and acidic residues" evidence="1">
    <location>
        <begin position="405"/>
        <end position="417"/>
    </location>
</feature>
<reference evidence="3 4" key="1">
    <citation type="submission" date="2017-03" db="EMBL/GenBank/DDBJ databases">
        <title>Genome of the blue death feigning beetle - Asbolus verrucosus.</title>
        <authorList>
            <person name="Rider S.D."/>
        </authorList>
    </citation>
    <scope>NUCLEOTIDE SEQUENCE [LARGE SCALE GENOMIC DNA]</scope>
    <source>
        <strain evidence="3">Butters</strain>
        <tissue evidence="3">Head and leg muscle</tissue>
    </source>
</reference>
<dbReference type="AlphaFoldDB" id="A0A482W2C3"/>
<dbReference type="GO" id="GO:0000127">
    <property type="term" value="C:transcription factor TFIIIC complex"/>
    <property type="evidence" value="ECO:0007669"/>
    <property type="project" value="TreeGrafter"/>
</dbReference>
<dbReference type="EMBL" id="QDEB01037176">
    <property type="protein sequence ID" value="RZC39125.1"/>
    <property type="molecule type" value="Genomic_DNA"/>
</dbReference>
<dbReference type="InterPro" id="IPR019481">
    <property type="entry name" value="TFIIIC_triple_barrel"/>
</dbReference>
<evidence type="ECO:0000313" key="4">
    <source>
        <dbReference type="Proteomes" id="UP000292052"/>
    </source>
</evidence>
<feature type="compositionally biased region" description="Acidic residues" evidence="1">
    <location>
        <begin position="418"/>
        <end position="435"/>
    </location>
</feature>
<dbReference type="GO" id="GO:0006383">
    <property type="term" value="P:transcription by RNA polymerase III"/>
    <property type="evidence" value="ECO:0007669"/>
    <property type="project" value="InterPro"/>
</dbReference>
<evidence type="ECO:0000313" key="3">
    <source>
        <dbReference type="EMBL" id="RZC39125.1"/>
    </source>
</evidence>
<dbReference type="Pfam" id="PF10419">
    <property type="entry name" value="TFIIIC_sub6"/>
    <property type="match status" value="1"/>
</dbReference>
<keyword evidence="4" id="KW-1185">Reference proteome</keyword>